<protein>
    <submittedName>
        <fullName evidence="1">Uncharacterized protein</fullName>
    </submittedName>
</protein>
<reference evidence="1" key="1">
    <citation type="submission" date="2009-04" db="EMBL/GenBank/DDBJ databases">
        <authorList>
            <person name="Weinstock G."/>
            <person name="Sodergren E."/>
            <person name="Clifton S."/>
            <person name="Fulton L."/>
            <person name="Fulton B."/>
            <person name="Courtney L."/>
            <person name="Fronick C."/>
            <person name="Harrison M."/>
            <person name="Strong C."/>
            <person name="Farmer C."/>
            <person name="Delahaunty K."/>
            <person name="Markovic C."/>
            <person name="Hall O."/>
            <person name="Minx P."/>
            <person name="Tomlinson C."/>
            <person name="Mitreva M."/>
            <person name="Nelson J."/>
            <person name="Hou S."/>
            <person name="Wollam A."/>
            <person name="Pepin K.H."/>
            <person name="Johnson M."/>
            <person name="Bhonagiri V."/>
            <person name="Nash W.E."/>
            <person name="Warren W."/>
            <person name="Chinwalla A."/>
            <person name="Mardis E.R."/>
            <person name="Wilson R.K."/>
        </authorList>
    </citation>
    <scope>NUCLEOTIDE SEQUENCE [LARGE SCALE GENOMIC DNA]</scope>
    <source>
        <strain evidence="1">DSM 14600</strain>
    </source>
</reference>
<dbReference type="STRING" id="626523.GCWU000342_01582"/>
<evidence type="ECO:0000313" key="1">
    <source>
        <dbReference type="EMBL" id="EEP28036.1"/>
    </source>
</evidence>
<proteinExistence type="predicted"/>
<dbReference type="EMBL" id="ACIP02000003">
    <property type="protein sequence ID" value="EEP28036.1"/>
    <property type="molecule type" value="Genomic_DNA"/>
</dbReference>
<accession>C4GC94</accession>
<name>C4GC94_9FIRM</name>
<dbReference type="eggNOG" id="ENOG502Z8YI">
    <property type="taxonomic scope" value="Bacteria"/>
</dbReference>
<gene>
    <name evidence="1" type="ORF">GCWU000342_01582</name>
</gene>
<dbReference type="HOGENOM" id="CLU_048233_0_0_9"/>
<keyword evidence="2" id="KW-1185">Reference proteome</keyword>
<evidence type="ECO:0000313" key="2">
    <source>
        <dbReference type="Proteomes" id="UP000003494"/>
    </source>
</evidence>
<sequence>MEEHVRKGSNNIEKRHFRFLFQSPRTGKEIHILLDVLFEHNPYKRTIERPIRNHLLLSEGRDMIVTVPDKNGILGDKLTAFALHTIGIPFGKDKELEIIKQMFDCWTLSGETDDFQTVADVYRHVAQVEMGYRRLSSSVEEVLLDTIDSCLCIMGRGGIRSDDYQGFIDGINSIQGHIFRGRINGENAGMMACEVMYLAACILTGQEEYTRVTDPGQYSQDRLTMKGAKKIGYIRNVDLLAYAYLVKSFQLLQPVGYFTESVNTDGTR</sequence>
<dbReference type="AlphaFoldDB" id="C4GC94"/>
<organism evidence="1 2">
    <name type="scientific">Shuttleworthella satelles DSM 14600</name>
    <dbReference type="NCBI Taxonomy" id="626523"/>
    <lineage>
        <taxon>Bacteria</taxon>
        <taxon>Bacillati</taxon>
        <taxon>Bacillota</taxon>
        <taxon>Clostridia</taxon>
        <taxon>Lachnospirales</taxon>
        <taxon>Lachnospiraceae</taxon>
        <taxon>Shuttleworthella</taxon>
    </lineage>
</organism>
<comment type="caution">
    <text evidence="1">The sequence shown here is derived from an EMBL/GenBank/DDBJ whole genome shotgun (WGS) entry which is preliminary data.</text>
</comment>
<dbReference type="Proteomes" id="UP000003494">
    <property type="component" value="Unassembled WGS sequence"/>
</dbReference>